<accession>A0A3P6ITZ2</accession>
<dbReference type="OrthoDB" id="10028364at2759"/>
<evidence type="ECO:0000256" key="5">
    <source>
        <dbReference type="PROSITE-ProRule" id="PRU00581"/>
    </source>
</evidence>
<keyword evidence="2 5" id="KW-0812">Transmembrane</keyword>
<dbReference type="STRING" id="51028.A0A3P6ITZ2"/>
<dbReference type="InterPro" id="IPR008253">
    <property type="entry name" value="Marvel"/>
</dbReference>
<dbReference type="AlphaFoldDB" id="A0A3P6ITZ2"/>
<feature type="domain" description="MARVEL" evidence="7">
    <location>
        <begin position="1"/>
        <end position="124"/>
    </location>
</feature>
<protein>
    <recommendedName>
        <fullName evidence="7">MARVEL domain-containing protein</fullName>
    </recommendedName>
</protein>
<gene>
    <name evidence="8" type="ORF">EVEC_LOCUS6648</name>
</gene>
<dbReference type="EMBL" id="UXUI01008595">
    <property type="protein sequence ID" value="VDD91897.1"/>
    <property type="molecule type" value="Genomic_DNA"/>
</dbReference>
<dbReference type="GO" id="GO:0016020">
    <property type="term" value="C:membrane"/>
    <property type="evidence" value="ECO:0007669"/>
    <property type="project" value="UniProtKB-SubCell"/>
</dbReference>
<keyword evidence="4 5" id="KW-0472">Membrane</keyword>
<organism evidence="8 9">
    <name type="scientific">Enterobius vermicularis</name>
    <name type="common">Human pinworm</name>
    <dbReference type="NCBI Taxonomy" id="51028"/>
    <lineage>
        <taxon>Eukaryota</taxon>
        <taxon>Metazoa</taxon>
        <taxon>Ecdysozoa</taxon>
        <taxon>Nematoda</taxon>
        <taxon>Chromadorea</taxon>
        <taxon>Rhabditida</taxon>
        <taxon>Spirurina</taxon>
        <taxon>Oxyuridomorpha</taxon>
        <taxon>Oxyuroidea</taxon>
        <taxon>Oxyuridae</taxon>
        <taxon>Enterobius</taxon>
    </lineage>
</organism>
<sequence length="163" mass="18182">MDIFCFITLISAGRTAYFSGTFWSLIVTSTAITVSLTLLILYLFHAVDLLSQIPWIVSVGQLQNFFAEMIFCFSWAIFYFIVGSVLAIASSSYGHLGFGFAALCAFGAMATYGFDCFLKFLSWKHDELAHGGGPDYHCITDPVRNVERNDNPRKFSDVNIIAR</sequence>
<reference evidence="8 9" key="1">
    <citation type="submission" date="2018-10" db="EMBL/GenBank/DDBJ databases">
        <authorList>
            <consortium name="Pathogen Informatics"/>
        </authorList>
    </citation>
    <scope>NUCLEOTIDE SEQUENCE [LARGE SCALE GENOMIC DNA]</scope>
</reference>
<evidence type="ECO:0000259" key="7">
    <source>
        <dbReference type="PROSITE" id="PS51225"/>
    </source>
</evidence>
<feature type="transmembrane region" description="Helical" evidence="6">
    <location>
        <begin position="65"/>
        <end position="89"/>
    </location>
</feature>
<dbReference type="PROSITE" id="PS51225">
    <property type="entry name" value="MARVEL"/>
    <property type="match status" value="1"/>
</dbReference>
<evidence type="ECO:0000313" key="9">
    <source>
        <dbReference type="Proteomes" id="UP000274131"/>
    </source>
</evidence>
<keyword evidence="9" id="KW-1185">Reference proteome</keyword>
<evidence type="ECO:0000256" key="4">
    <source>
        <dbReference type="ARBA" id="ARBA00023136"/>
    </source>
</evidence>
<evidence type="ECO:0000313" key="8">
    <source>
        <dbReference type="EMBL" id="VDD91897.1"/>
    </source>
</evidence>
<evidence type="ECO:0000256" key="3">
    <source>
        <dbReference type="ARBA" id="ARBA00022989"/>
    </source>
</evidence>
<evidence type="ECO:0000256" key="2">
    <source>
        <dbReference type="ARBA" id="ARBA00022692"/>
    </source>
</evidence>
<dbReference type="Proteomes" id="UP000274131">
    <property type="component" value="Unassembled WGS sequence"/>
</dbReference>
<evidence type="ECO:0000256" key="1">
    <source>
        <dbReference type="ARBA" id="ARBA00004141"/>
    </source>
</evidence>
<proteinExistence type="predicted"/>
<feature type="transmembrane region" description="Helical" evidence="6">
    <location>
        <begin position="95"/>
        <end position="114"/>
    </location>
</feature>
<feature type="transmembrane region" description="Helical" evidence="6">
    <location>
        <begin position="25"/>
        <end position="44"/>
    </location>
</feature>
<keyword evidence="3 6" id="KW-1133">Transmembrane helix</keyword>
<comment type="subcellular location">
    <subcellularLocation>
        <location evidence="1">Membrane</location>
        <topology evidence="1">Multi-pass membrane protein</topology>
    </subcellularLocation>
</comment>
<name>A0A3P6ITZ2_ENTVE</name>
<evidence type="ECO:0000256" key="6">
    <source>
        <dbReference type="SAM" id="Phobius"/>
    </source>
</evidence>